<keyword evidence="3" id="KW-0813">Transport</keyword>
<feature type="transmembrane region" description="Helical" evidence="7">
    <location>
        <begin position="129"/>
        <end position="150"/>
    </location>
</feature>
<keyword evidence="10" id="KW-1185">Reference proteome</keyword>
<feature type="transmembrane region" description="Helical" evidence="7">
    <location>
        <begin position="449"/>
        <end position="468"/>
    </location>
</feature>
<feature type="transmembrane region" description="Helical" evidence="7">
    <location>
        <begin position="349"/>
        <end position="368"/>
    </location>
</feature>
<dbReference type="Proteomes" id="UP000813385">
    <property type="component" value="Unassembled WGS sequence"/>
</dbReference>
<evidence type="ECO:0000256" key="6">
    <source>
        <dbReference type="ARBA" id="ARBA00023136"/>
    </source>
</evidence>
<evidence type="ECO:0000313" key="9">
    <source>
        <dbReference type="EMBL" id="KAH7353698.1"/>
    </source>
</evidence>
<dbReference type="EMBL" id="JAGPXD010000005">
    <property type="protein sequence ID" value="KAH7353698.1"/>
    <property type="molecule type" value="Genomic_DNA"/>
</dbReference>
<evidence type="ECO:0000256" key="2">
    <source>
        <dbReference type="ARBA" id="ARBA00010992"/>
    </source>
</evidence>
<comment type="subcellular location">
    <subcellularLocation>
        <location evidence="1">Membrane</location>
        <topology evidence="1">Multi-pass membrane protein</topology>
    </subcellularLocation>
</comment>
<feature type="transmembrane region" description="Helical" evidence="7">
    <location>
        <begin position="321"/>
        <end position="342"/>
    </location>
</feature>
<dbReference type="InterPro" id="IPR005828">
    <property type="entry name" value="MFS_sugar_transport-like"/>
</dbReference>
<gene>
    <name evidence="9" type="ORF">B0T11DRAFT_312284</name>
</gene>
<feature type="transmembrane region" description="Helical" evidence="7">
    <location>
        <begin position="104"/>
        <end position="123"/>
    </location>
</feature>
<evidence type="ECO:0000256" key="5">
    <source>
        <dbReference type="ARBA" id="ARBA00022989"/>
    </source>
</evidence>
<dbReference type="Gene3D" id="1.20.1250.20">
    <property type="entry name" value="MFS general substrate transporter like domains"/>
    <property type="match status" value="1"/>
</dbReference>
<dbReference type="PANTHER" id="PTHR48022:SF64">
    <property type="entry name" value="MAJOR FACILITATOR SUPERFAMILY (MFS) PROFILE DOMAIN-CONTAINING PROTEIN"/>
    <property type="match status" value="1"/>
</dbReference>
<dbReference type="GO" id="GO:0005351">
    <property type="term" value="F:carbohydrate:proton symporter activity"/>
    <property type="evidence" value="ECO:0007669"/>
    <property type="project" value="TreeGrafter"/>
</dbReference>
<accession>A0A8K0T850</accession>
<sequence>MAPAAAKAAEGISAALDLSTVPRFYKRKNGILLYFLLTSSALSSFASGFDGSQTNAMQLLIQWQNKFGHPTGSTLGFFGASTGIGGVIPLVLLSWLGDKFGRRLPTVVGSIFIIIGTLIQFFSPNLMSFIGGKIVLGFGVTTVQLGAPVLMTELSHPKERTVVTTFYNTSVYLGYVVGAWITFGVTNVDSEWQWKIPTLLQAVPSLYQLALIYFSPESPRWLIAQGREQEAYESLLKWHGNGDPNSELVATEFAEIKEALDYEREQNLTWRDFFSSIPNWKRIGICIAIATFSQSSGNLLVSNYLPQILKDTGLKTDFENTLVNGMSTLWSYIVSLAVTALINRFRRRTFFLVGSGGVVVVFIAWTIASQQYIERGSVGGGRMVIACIFLFQTFYSIAWMNLLVMYPLEICPYHMRAKAWSLVLLVVYVAQIFGNYVNPVGLDAIGWKFYIYYCVWVSMIFVIVYFCFPETQGPTLEELARLFDGPKEKVAELEKTKTRDSTDMGKHPIEAVGVEKV</sequence>
<dbReference type="InterPro" id="IPR050360">
    <property type="entry name" value="MFS_Sugar_Transporters"/>
</dbReference>
<evidence type="ECO:0000256" key="3">
    <source>
        <dbReference type="ARBA" id="ARBA00022448"/>
    </source>
</evidence>
<dbReference type="SUPFAM" id="SSF103473">
    <property type="entry name" value="MFS general substrate transporter"/>
    <property type="match status" value="1"/>
</dbReference>
<comment type="similarity">
    <text evidence="2">Belongs to the major facilitator superfamily. Sugar transporter (TC 2.A.1.1) family.</text>
</comment>
<evidence type="ECO:0000256" key="4">
    <source>
        <dbReference type="ARBA" id="ARBA00022692"/>
    </source>
</evidence>
<feature type="transmembrane region" description="Helical" evidence="7">
    <location>
        <begin position="383"/>
        <end position="407"/>
    </location>
</feature>
<proteinExistence type="inferred from homology"/>
<dbReference type="Pfam" id="PF00083">
    <property type="entry name" value="Sugar_tr"/>
    <property type="match status" value="1"/>
</dbReference>
<keyword evidence="5 7" id="KW-1133">Transmembrane helix</keyword>
<dbReference type="InterPro" id="IPR020846">
    <property type="entry name" value="MFS_dom"/>
</dbReference>
<keyword evidence="6 7" id="KW-0472">Membrane</keyword>
<dbReference type="PANTHER" id="PTHR48022">
    <property type="entry name" value="PLASTIDIC GLUCOSE TRANSPORTER 4"/>
    <property type="match status" value="1"/>
</dbReference>
<dbReference type="PROSITE" id="PS50850">
    <property type="entry name" value="MFS"/>
    <property type="match status" value="1"/>
</dbReference>
<evidence type="ECO:0000259" key="8">
    <source>
        <dbReference type="PROSITE" id="PS50850"/>
    </source>
</evidence>
<dbReference type="InterPro" id="IPR036259">
    <property type="entry name" value="MFS_trans_sf"/>
</dbReference>
<feature type="transmembrane region" description="Helical" evidence="7">
    <location>
        <begin position="419"/>
        <end position="437"/>
    </location>
</feature>
<dbReference type="AlphaFoldDB" id="A0A8K0T850"/>
<dbReference type="FunFam" id="1.20.1250.20:FF:000134">
    <property type="entry name" value="MFS sugar transporter protein"/>
    <property type="match status" value="1"/>
</dbReference>
<name>A0A8K0T850_9PEZI</name>
<dbReference type="OrthoDB" id="6133115at2759"/>
<organism evidence="9 10">
    <name type="scientific">Plectosphaerella cucumerina</name>
    <dbReference type="NCBI Taxonomy" id="40658"/>
    <lineage>
        <taxon>Eukaryota</taxon>
        <taxon>Fungi</taxon>
        <taxon>Dikarya</taxon>
        <taxon>Ascomycota</taxon>
        <taxon>Pezizomycotina</taxon>
        <taxon>Sordariomycetes</taxon>
        <taxon>Hypocreomycetidae</taxon>
        <taxon>Glomerellales</taxon>
        <taxon>Plectosphaerellaceae</taxon>
        <taxon>Plectosphaerella</taxon>
    </lineage>
</organism>
<comment type="caution">
    <text evidence="9">The sequence shown here is derived from an EMBL/GenBank/DDBJ whole genome shotgun (WGS) entry which is preliminary data.</text>
</comment>
<evidence type="ECO:0000313" key="10">
    <source>
        <dbReference type="Proteomes" id="UP000813385"/>
    </source>
</evidence>
<dbReference type="GO" id="GO:0016020">
    <property type="term" value="C:membrane"/>
    <property type="evidence" value="ECO:0007669"/>
    <property type="project" value="UniProtKB-SubCell"/>
</dbReference>
<feature type="transmembrane region" description="Helical" evidence="7">
    <location>
        <begin position="31"/>
        <end position="49"/>
    </location>
</feature>
<evidence type="ECO:0000256" key="7">
    <source>
        <dbReference type="SAM" id="Phobius"/>
    </source>
</evidence>
<feature type="transmembrane region" description="Helical" evidence="7">
    <location>
        <begin position="75"/>
        <end position="97"/>
    </location>
</feature>
<feature type="domain" description="Major facilitator superfamily (MFS) profile" evidence="8">
    <location>
        <begin position="36"/>
        <end position="472"/>
    </location>
</feature>
<evidence type="ECO:0000256" key="1">
    <source>
        <dbReference type="ARBA" id="ARBA00004141"/>
    </source>
</evidence>
<protein>
    <submittedName>
        <fullName evidence="9">MFS hexose transporter</fullName>
    </submittedName>
</protein>
<keyword evidence="4 7" id="KW-0812">Transmembrane</keyword>
<feature type="transmembrane region" description="Helical" evidence="7">
    <location>
        <begin position="162"/>
        <end position="182"/>
    </location>
</feature>
<reference evidence="9" key="1">
    <citation type="journal article" date="2021" name="Nat. Commun.">
        <title>Genetic determinants of endophytism in the Arabidopsis root mycobiome.</title>
        <authorList>
            <person name="Mesny F."/>
            <person name="Miyauchi S."/>
            <person name="Thiergart T."/>
            <person name="Pickel B."/>
            <person name="Atanasova L."/>
            <person name="Karlsson M."/>
            <person name="Huettel B."/>
            <person name="Barry K.W."/>
            <person name="Haridas S."/>
            <person name="Chen C."/>
            <person name="Bauer D."/>
            <person name="Andreopoulos W."/>
            <person name="Pangilinan J."/>
            <person name="LaButti K."/>
            <person name="Riley R."/>
            <person name="Lipzen A."/>
            <person name="Clum A."/>
            <person name="Drula E."/>
            <person name="Henrissat B."/>
            <person name="Kohler A."/>
            <person name="Grigoriev I.V."/>
            <person name="Martin F.M."/>
            <person name="Hacquard S."/>
        </authorList>
    </citation>
    <scope>NUCLEOTIDE SEQUENCE</scope>
    <source>
        <strain evidence="9">MPI-CAGE-AT-0016</strain>
    </source>
</reference>